<feature type="domain" description="Ig-like" evidence="3">
    <location>
        <begin position="262"/>
        <end position="352"/>
    </location>
</feature>
<dbReference type="Ensembl" id="ENSPNAT00000060494.1">
    <property type="protein sequence ID" value="ENSPNAP00000042673.1"/>
    <property type="gene ID" value="ENSPNAG00000037447.1"/>
</dbReference>
<dbReference type="SUPFAM" id="SSF48726">
    <property type="entry name" value="Immunoglobulin"/>
    <property type="match status" value="6"/>
</dbReference>
<dbReference type="PANTHER" id="PTHR45080:SF8">
    <property type="entry name" value="IG-LIKE DOMAIN-CONTAINING PROTEIN"/>
    <property type="match status" value="1"/>
</dbReference>
<feature type="domain" description="Ig-like" evidence="3">
    <location>
        <begin position="14"/>
        <end position="165"/>
    </location>
</feature>
<dbReference type="AlphaFoldDB" id="A0AAR2ISH2"/>
<dbReference type="InterPro" id="IPR013783">
    <property type="entry name" value="Ig-like_fold"/>
</dbReference>
<feature type="domain" description="Ig-like" evidence="3">
    <location>
        <begin position="356"/>
        <end position="445"/>
    </location>
</feature>
<dbReference type="Pfam" id="PF07679">
    <property type="entry name" value="I-set"/>
    <property type="match status" value="6"/>
</dbReference>
<dbReference type="CDD" id="cd00096">
    <property type="entry name" value="Ig"/>
    <property type="match status" value="4"/>
</dbReference>
<keyword evidence="5" id="KW-1185">Reference proteome</keyword>
<keyword evidence="1" id="KW-0732">Signal</keyword>
<dbReference type="SMART" id="SM00408">
    <property type="entry name" value="IGc2"/>
    <property type="match status" value="6"/>
</dbReference>
<name>A0AAR2ISH2_PYGNA</name>
<dbReference type="FunFam" id="2.60.40.10:FF:000022">
    <property type="entry name" value="Cardiac titin"/>
    <property type="match status" value="5"/>
</dbReference>
<dbReference type="PROSITE" id="PS50835">
    <property type="entry name" value="IG_LIKE"/>
    <property type="match status" value="5"/>
</dbReference>
<keyword evidence="2" id="KW-1015">Disulfide bond</keyword>
<feature type="domain" description="Ig-like" evidence="3">
    <location>
        <begin position="453"/>
        <end position="541"/>
    </location>
</feature>
<proteinExistence type="predicted"/>
<accession>A0AAR2ISH2</accession>
<dbReference type="PANTHER" id="PTHR45080">
    <property type="entry name" value="CONTACTIN 5"/>
    <property type="match status" value="1"/>
</dbReference>
<evidence type="ECO:0000256" key="2">
    <source>
        <dbReference type="ARBA" id="ARBA00023157"/>
    </source>
</evidence>
<dbReference type="Gene3D" id="2.60.40.10">
    <property type="entry name" value="Immunoglobulins"/>
    <property type="match status" value="6"/>
</dbReference>
<dbReference type="Proteomes" id="UP001501920">
    <property type="component" value="Chromosome 6"/>
</dbReference>
<dbReference type="SMART" id="SM00409">
    <property type="entry name" value="IG"/>
    <property type="match status" value="5"/>
</dbReference>
<dbReference type="InterPro" id="IPR013106">
    <property type="entry name" value="Ig_V-set"/>
</dbReference>
<dbReference type="InterPro" id="IPR013098">
    <property type="entry name" value="Ig_I-set"/>
</dbReference>
<dbReference type="InterPro" id="IPR007110">
    <property type="entry name" value="Ig-like_dom"/>
</dbReference>
<evidence type="ECO:0000259" key="3">
    <source>
        <dbReference type="PROSITE" id="PS50835"/>
    </source>
</evidence>
<dbReference type="GeneTree" id="ENSGT01110000267173"/>
<dbReference type="InterPro" id="IPR036179">
    <property type="entry name" value="Ig-like_dom_sf"/>
</dbReference>
<dbReference type="SMART" id="SM00406">
    <property type="entry name" value="IGv"/>
    <property type="match status" value="3"/>
</dbReference>
<reference evidence="4 5" key="1">
    <citation type="submission" date="2020-10" db="EMBL/GenBank/DDBJ databases">
        <title>Pygocentrus nattereri (red-bellied piranha) genome, fPygNat1, primary haplotype.</title>
        <authorList>
            <person name="Myers G."/>
            <person name="Meyer A."/>
            <person name="Karagic N."/>
            <person name="Pippel M."/>
            <person name="Winkler S."/>
            <person name="Tracey A."/>
            <person name="Wood J."/>
            <person name="Formenti G."/>
            <person name="Howe K."/>
            <person name="Fedrigo O."/>
            <person name="Jarvis E.D."/>
        </authorList>
    </citation>
    <scope>NUCLEOTIDE SEQUENCE [LARGE SCALE GENOMIC DNA]</scope>
</reference>
<reference evidence="4" key="3">
    <citation type="submission" date="2025-09" db="UniProtKB">
        <authorList>
            <consortium name="Ensembl"/>
        </authorList>
    </citation>
    <scope>IDENTIFICATION</scope>
</reference>
<protein>
    <recommendedName>
        <fullName evidence="3">Ig-like domain-containing protein</fullName>
    </recommendedName>
</protein>
<evidence type="ECO:0000313" key="5">
    <source>
        <dbReference type="Proteomes" id="UP001501920"/>
    </source>
</evidence>
<evidence type="ECO:0000313" key="4">
    <source>
        <dbReference type="Ensembl" id="ENSPNAP00000042673.1"/>
    </source>
</evidence>
<sequence>NTTVRFKSTFKGTPPFTVKWFREDTELITGPSCFIGLEGLSCFIDLYAVGISNTGTYSCQVSNDAGTTSFFYVLLPPSSLLRALHRFQFVYFVVAFYSKVTGTPPLKISWYKNDATVTDTDNMRMTFDDSVAVLEIFSTSNNDDGVYTCEAQNDAGTKSCSTTLSVKEPPTFHKKPTPVEGLKGKDASLNCELKGTVPFEITWFKASKQLKESRKYKFVSEGHSATLHILGLEASDAGEYECKASNNVGSDACQATVKLREPPVFVKKLSNTTAVSGEEVTLVATVKGSKPISVSWVQDKDHILTDSDNRKIAFENNQVTLKIFKVDPTAAGKYTCQLKNDAGVAECMANLTVLEPAAILDKTESVSVTAGDAAALECSVSGTPELKPKWYKDGVELSSGRNYKITFSKRISSLKVLSAQKGDTGEYTFEIKNEVGSDSCKMHLTVLDKIIPPTFSRKMKDTQSIIGKHIEMDCKVSGSAPLTISWYHNGEEVTSGPNYEISFADNTCTLKLPNLKLSDSGSYTCKALNSAGAAETTLIFATLESLEGNWSSKLLLVWLVCLSLIYAQFSCEHCPA</sequence>
<dbReference type="GO" id="GO:0005886">
    <property type="term" value="C:plasma membrane"/>
    <property type="evidence" value="ECO:0007669"/>
    <property type="project" value="TreeGrafter"/>
</dbReference>
<feature type="domain" description="Ig-like" evidence="3">
    <location>
        <begin position="170"/>
        <end position="258"/>
    </location>
</feature>
<reference evidence="4" key="2">
    <citation type="submission" date="2025-08" db="UniProtKB">
        <authorList>
            <consortium name="Ensembl"/>
        </authorList>
    </citation>
    <scope>IDENTIFICATION</scope>
</reference>
<organism evidence="4 5">
    <name type="scientific">Pygocentrus nattereri</name>
    <name type="common">Red-bellied piranha</name>
    <dbReference type="NCBI Taxonomy" id="42514"/>
    <lineage>
        <taxon>Eukaryota</taxon>
        <taxon>Metazoa</taxon>
        <taxon>Chordata</taxon>
        <taxon>Craniata</taxon>
        <taxon>Vertebrata</taxon>
        <taxon>Euteleostomi</taxon>
        <taxon>Actinopterygii</taxon>
        <taxon>Neopterygii</taxon>
        <taxon>Teleostei</taxon>
        <taxon>Ostariophysi</taxon>
        <taxon>Characiformes</taxon>
        <taxon>Characoidei</taxon>
        <taxon>Pygocentrus</taxon>
    </lineage>
</organism>
<evidence type="ECO:0000256" key="1">
    <source>
        <dbReference type="ARBA" id="ARBA00022729"/>
    </source>
</evidence>
<dbReference type="InterPro" id="IPR003598">
    <property type="entry name" value="Ig_sub2"/>
</dbReference>
<dbReference type="InterPro" id="IPR050958">
    <property type="entry name" value="Cell_Adh-Cytoskel_Orgn"/>
</dbReference>
<dbReference type="GO" id="GO:0007156">
    <property type="term" value="P:homophilic cell adhesion via plasma membrane adhesion molecules"/>
    <property type="evidence" value="ECO:0007669"/>
    <property type="project" value="TreeGrafter"/>
</dbReference>
<dbReference type="InterPro" id="IPR003599">
    <property type="entry name" value="Ig_sub"/>
</dbReference>